<dbReference type="PANTHER" id="PTHR32196">
    <property type="entry name" value="ABC TRANSPORTER PERMEASE PROTEIN YPHD-RELATED-RELATED"/>
    <property type="match status" value="1"/>
</dbReference>
<sequence length="350" mass="36000">MASATQPPVTAPTARLGQGISSAFARLVRRPEAGSFLGMIAVFVFFVLAAGQVFVSPAGFASWLNVAAEIGIVALPIGLLMIAGELDLSIGAIIPASSLTVAVIAGFFGLPDGVAVIAALGLGLAVGFVNGTLVNRTAVPSLIITIGTMFAVMGLTLGLSVMVTGSTSASLQPAPQAKALLGQFVGGMFQITIFWWLGFVAVVAYILHVSPIGNWIYALGGDRISARNAGIPTERLTVGVFMLSGLCAAFVGVSQVMVYQSAQVAGGQSFIFNSIMCVVIGGVLLTGGFGSVLGIVLGTITFSMVNQGIYFTSFDPNFGSIIIGALLLVAVLMNDTFRQMALSYTSKKKT</sequence>
<evidence type="ECO:0000256" key="8">
    <source>
        <dbReference type="ARBA" id="ARBA00023136"/>
    </source>
</evidence>
<feature type="transmembrane region" description="Helical" evidence="11">
    <location>
        <begin position="141"/>
        <end position="163"/>
    </location>
</feature>
<comment type="function">
    <text evidence="9">Part of the binding-protein-dependent transport system for D-xylose. Probably responsible for the translocation of the substrate across the membrane.</text>
</comment>
<dbReference type="RefSeq" id="WP_085837965.1">
    <property type="nucleotide sequence ID" value="NZ_FWFS01000013.1"/>
</dbReference>
<reference evidence="12 13" key="1">
    <citation type="submission" date="2017-03" db="EMBL/GenBank/DDBJ databases">
        <authorList>
            <person name="Afonso C.L."/>
            <person name="Miller P.J."/>
            <person name="Scott M.A."/>
            <person name="Spackman E."/>
            <person name="Goraichik I."/>
            <person name="Dimitrov K.M."/>
            <person name="Suarez D.L."/>
            <person name="Swayne D.E."/>
        </authorList>
    </citation>
    <scope>NUCLEOTIDE SEQUENCE [LARGE SCALE GENOMIC DNA]</scope>
    <source>
        <strain evidence="12 13">CECT 8620</strain>
    </source>
</reference>
<feature type="transmembrane region" description="Helical" evidence="11">
    <location>
        <begin position="193"/>
        <end position="217"/>
    </location>
</feature>
<evidence type="ECO:0000256" key="10">
    <source>
        <dbReference type="ARBA" id="ARBA00035686"/>
    </source>
</evidence>
<evidence type="ECO:0000256" key="3">
    <source>
        <dbReference type="ARBA" id="ARBA00022475"/>
    </source>
</evidence>
<feature type="transmembrane region" description="Helical" evidence="11">
    <location>
        <begin position="238"/>
        <end position="259"/>
    </location>
</feature>
<keyword evidence="7 11" id="KW-1133">Transmembrane helix</keyword>
<evidence type="ECO:0000256" key="4">
    <source>
        <dbReference type="ARBA" id="ARBA00022519"/>
    </source>
</evidence>
<proteinExistence type="predicted"/>
<dbReference type="GO" id="GO:0005886">
    <property type="term" value="C:plasma membrane"/>
    <property type="evidence" value="ECO:0007669"/>
    <property type="project" value="UniProtKB-SubCell"/>
</dbReference>
<dbReference type="Proteomes" id="UP000193862">
    <property type="component" value="Unassembled WGS sequence"/>
</dbReference>
<keyword evidence="8 11" id="KW-0472">Membrane</keyword>
<evidence type="ECO:0000256" key="9">
    <source>
        <dbReference type="ARBA" id="ARBA00035611"/>
    </source>
</evidence>
<evidence type="ECO:0000256" key="2">
    <source>
        <dbReference type="ARBA" id="ARBA00022448"/>
    </source>
</evidence>
<dbReference type="Pfam" id="PF02653">
    <property type="entry name" value="BPD_transp_2"/>
    <property type="match status" value="1"/>
</dbReference>
<dbReference type="AlphaFoldDB" id="A0A1Y5TTG1"/>
<feature type="transmembrane region" description="Helical" evidence="11">
    <location>
        <begin position="265"/>
        <end position="285"/>
    </location>
</feature>
<feature type="transmembrane region" description="Helical" evidence="11">
    <location>
        <begin position="114"/>
        <end position="134"/>
    </location>
</feature>
<keyword evidence="3" id="KW-1003">Cell membrane</keyword>
<evidence type="ECO:0000256" key="1">
    <source>
        <dbReference type="ARBA" id="ARBA00004651"/>
    </source>
</evidence>
<keyword evidence="5" id="KW-0762">Sugar transport</keyword>
<name>A0A1Y5TTG1_9RHOB</name>
<evidence type="ECO:0000313" key="12">
    <source>
        <dbReference type="EMBL" id="SLN67667.1"/>
    </source>
</evidence>
<dbReference type="OrthoDB" id="7284468at2"/>
<evidence type="ECO:0000256" key="5">
    <source>
        <dbReference type="ARBA" id="ARBA00022597"/>
    </source>
</evidence>
<feature type="transmembrane region" description="Helical" evidence="11">
    <location>
        <begin position="61"/>
        <end position="83"/>
    </location>
</feature>
<keyword evidence="2" id="KW-0813">Transport</keyword>
<dbReference type="EMBL" id="FWFS01000013">
    <property type="protein sequence ID" value="SLN67667.1"/>
    <property type="molecule type" value="Genomic_DNA"/>
</dbReference>
<accession>A0A1Y5TTG1</accession>
<dbReference type="GO" id="GO:0022857">
    <property type="term" value="F:transmembrane transporter activity"/>
    <property type="evidence" value="ECO:0007669"/>
    <property type="project" value="InterPro"/>
</dbReference>
<evidence type="ECO:0000256" key="11">
    <source>
        <dbReference type="SAM" id="Phobius"/>
    </source>
</evidence>
<dbReference type="PANTHER" id="PTHR32196:SF32">
    <property type="entry name" value="XYLOSE TRANSPORT SYSTEM PERMEASE PROTEIN XYLH"/>
    <property type="match status" value="1"/>
</dbReference>
<keyword evidence="4" id="KW-0997">Cell inner membrane</keyword>
<comment type="subcellular location">
    <subcellularLocation>
        <location evidence="1">Cell membrane</location>
        <topology evidence="1">Multi-pass membrane protein</topology>
    </subcellularLocation>
</comment>
<keyword evidence="6 11" id="KW-0812">Transmembrane</keyword>
<keyword evidence="13" id="KW-1185">Reference proteome</keyword>
<organism evidence="12 13">
    <name type="scientific">Aquimixticola soesokkakensis</name>
    <dbReference type="NCBI Taxonomy" id="1519096"/>
    <lineage>
        <taxon>Bacteria</taxon>
        <taxon>Pseudomonadati</taxon>
        <taxon>Pseudomonadota</taxon>
        <taxon>Alphaproteobacteria</taxon>
        <taxon>Rhodobacterales</taxon>
        <taxon>Paracoccaceae</taxon>
        <taxon>Aquimixticola</taxon>
    </lineage>
</organism>
<evidence type="ECO:0000313" key="13">
    <source>
        <dbReference type="Proteomes" id="UP000193862"/>
    </source>
</evidence>
<gene>
    <name evidence="12" type="primary">lsrD_2</name>
    <name evidence="12" type="ORF">AQS8620_03172</name>
</gene>
<feature type="transmembrane region" description="Helical" evidence="11">
    <location>
        <begin position="90"/>
        <end position="108"/>
    </location>
</feature>
<evidence type="ECO:0000256" key="7">
    <source>
        <dbReference type="ARBA" id="ARBA00022989"/>
    </source>
</evidence>
<feature type="transmembrane region" description="Helical" evidence="11">
    <location>
        <begin position="36"/>
        <end position="55"/>
    </location>
</feature>
<feature type="transmembrane region" description="Helical" evidence="11">
    <location>
        <begin position="318"/>
        <end position="337"/>
    </location>
</feature>
<evidence type="ECO:0000256" key="6">
    <source>
        <dbReference type="ARBA" id="ARBA00022692"/>
    </source>
</evidence>
<dbReference type="InterPro" id="IPR001851">
    <property type="entry name" value="ABC_transp_permease"/>
</dbReference>
<dbReference type="CDD" id="cd06579">
    <property type="entry name" value="TM_PBP1_transp_AraH_like"/>
    <property type="match status" value="1"/>
</dbReference>
<protein>
    <recommendedName>
        <fullName evidence="10">Xylose transport system permease protein XylH</fullName>
    </recommendedName>
</protein>